<evidence type="ECO:0000256" key="6">
    <source>
        <dbReference type="SAM" id="Phobius"/>
    </source>
</evidence>
<proteinExistence type="predicted"/>
<keyword evidence="5 6" id="KW-0472">Membrane</keyword>
<protein>
    <recommendedName>
        <fullName evidence="9">Major facilitator superfamily (MFS) profile domain-containing protein</fullName>
    </recommendedName>
</protein>
<comment type="subcellular location">
    <subcellularLocation>
        <location evidence="1">Membrane</location>
        <topology evidence="1">Multi-pass membrane protein</topology>
    </subcellularLocation>
</comment>
<organism evidence="7 8">
    <name type="scientific">Penicillium cinerascens</name>
    <dbReference type="NCBI Taxonomy" id="70096"/>
    <lineage>
        <taxon>Eukaryota</taxon>
        <taxon>Fungi</taxon>
        <taxon>Dikarya</taxon>
        <taxon>Ascomycota</taxon>
        <taxon>Pezizomycotina</taxon>
        <taxon>Eurotiomycetes</taxon>
        <taxon>Eurotiomycetidae</taxon>
        <taxon>Eurotiales</taxon>
        <taxon>Aspergillaceae</taxon>
        <taxon>Penicillium</taxon>
    </lineage>
</organism>
<comment type="caution">
    <text evidence="7">The sequence shown here is derived from an EMBL/GenBank/DDBJ whole genome shotgun (WGS) entry which is preliminary data.</text>
</comment>
<dbReference type="GeneID" id="83176542"/>
<keyword evidence="8" id="KW-1185">Reference proteome</keyword>
<dbReference type="EMBL" id="JAPQKR010000005">
    <property type="protein sequence ID" value="KAJ5215772.1"/>
    <property type="molecule type" value="Genomic_DNA"/>
</dbReference>
<dbReference type="AlphaFoldDB" id="A0A9W9N9K3"/>
<keyword evidence="2" id="KW-0813">Transport</keyword>
<reference evidence="7" key="2">
    <citation type="journal article" date="2023" name="IMA Fungus">
        <title>Comparative genomic study of the Penicillium genus elucidates a diverse pangenome and 15 lateral gene transfer events.</title>
        <authorList>
            <person name="Petersen C."/>
            <person name="Sorensen T."/>
            <person name="Nielsen M.R."/>
            <person name="Sondergaard T.E."/>
            <person name="Sorensen J.L."/>
            <person name="Fitzpatrick D.A."/>
            <person name="Frisvad J.C."/>
            <person name="Nielsen K.L."/>
        </authorList>
    </citation>
    <scope>NUCLEOTIDE SEQUENCE</scope>
    <source>
        <strain evidence="7">IBT 15544</strain>
    </source>
</reference>
<dbReference type="GO" id="GO:0022857">
    <property type="term" value="F:transmembrane transporter activity"/>
    <property type="evidence" value="ECO:0007669"/>
    <property type="project" value="TreeGrafter"/>
</dbReference>
<name>A0A9W9N9K3_9EURO</name>
<dbReference type="GO" id="GO:0016020">
    <property type="term" value="C:membrane"/>
    <property type="evidence" value="ECO:0007669"/>
    <property type="project" value="UniProtKB-SubCell"/>
</dbReference>
<evidence type="ECO:0000256" key="4">
    <source>
        <dbReference type="ARBA" id="ARBA00022989"/>
    </source>
</evidence>
<dbReference type="Gene3D" id="1.20.1250.20">
    <property type="entry name" value="MFS general substrate transporter like domains"/>
    <property type="match status" value="1"/>
</dbReference>
<evidence type="ECO:0000313" key="8">
    <source>
        <dbReference type="Proteomes" id="UP001150904"/>
    </source>
</evidence>
<dbReference type="OrthoDB" id="5086884at2759"/>
<sequence>MCDAGTVLIFCPIFGYLVDGARIHQFAFLCALVLLAGCMFTLHMSHSLEMFVMGRLLQSRADALVVVAAFALLNDSVPQERLGHCLWGSAWTVSGWARGGYDAVFYGACSIIVVDMGMRMALVEKKAAEKWDHRPSGEGSRKRFVEVQILRQRRVLISSWAVPVQGVFQSAFNTSRAVNVGKADLGSDTIHLR</sequence>
<keyword evidence="4 6" id="KW-1133">Transmembrane helix</keyword>
<evidence type="ECO:0000256" key="3">
    <source>
        <dbReference type="ARBA" id="ARBA00022692"/>
    </source>
</evidence>
<reference evidence="7" key="1">
    <citation type="submission" date="2022-12" db="EMBL/GenBank/DDBJ databases">
        <authorList>
            <person name="Petersen C."/>
        </authorList>
    </citation>
    <scope>NUCLEOTIDE SEQUENCE</scope>
    <source>
        <strain evidence="7">IBT 15544</strain>
    </source>
</reference>
<dbReference type="Proteomes" id="UP001150904">
    <property type="component" value="Unassembled WGS sequence"/>
</dbReference>
<accession>A0A9W9N9K3</accession>
<dbReference type="PANTHER" id="PTHR23506">
    <property type="entry name" value="GH10249P"/>
    <property type="match status" value="1"/>
</dbReference>
<evidence type="ECO:0000256" key="2">
    <source>
        <dbReference type="ARBA" id="ARBA00022448"/>
    </source>
</evidence>
<dbReference type="RefSeq" id="XP_058311585.1">
    <property type="nucleotide sequence ID" value="XM_058449241.1"/>
</dbReference>
<dbReference type="InterPro" id="IPR050930">
    <property type="entry name" value="MFS_Vesicular_Transporter"/>
</dbReference>
<dbReference type="SUPFAM" id="SSF103473">
    <property type="entry name" value="MFS general substrate transporter"/>
    <property type="match status" value="1"/>
</dbReference>
<keyword evidence="3 6" id="KW-0812">Transmembrane</keyword>
<feature type="transmembrane region" description="Helical" evidence="6">
    <location>
        <begin position="23"/>
        <end position="44"/>
    </location>
</feature>
<evidence type="ECO:0008006" key="9">
    <source>
        <dbReference type="Google" id="ProtNLM"/>
    </source>
</evidence>
<dbReference type="PANTHER" id="PTHR23506:SF29">
    <property type="entry name" value="TRANSPORTER, PUTATIVE (AFU_ORTHOLOGUE AFUA_2G10530)-RELATED"/>
    <property type="match status" value="1"/>
</dbReference>
<evidence type="ECO:0000256" key="5">
    <source>
        <dbReference type="ARBA" id="ARBA00023136"/>
    </source>
</evidence>
<dbReference type="InterPro" id="IPR036259">
    <property type="entry name" value="MFS_trans_sf"/>
</dbReference>
<evidence type="ECO:0000313" key="7">
    <source>
        <dbReference type="EMBL" id="KAJ5215772.1"/>
    </source>
</evidence>
<gene>
    <name evidence="7" type="ORF">N7498_002179</name>
</gene>
<evidence type="ECO:0000256" key="1">
    <source>
        <dbReference type="ARBA" id="ARBA00004141"/>
    </source>
</evidence>